<dbReference type="Proteomes" id="UP000623681">
    <property type="component" value="Unassembled WGS sequence"/>
</dbReference>
<comment type="caution">
    <text evidence="2">The sequence shown here is derived from an EMBL/GenBank/DDBJ whole genome shotgun (WGS) entry which is preliminary data.</text>
</comment>
<organism evidence="2 3">
    <name type="scientific">Clostridium paridis</name>
    <dbReference type="NCBI Taxonomy" id="2803863"/>
    <lineage>
        <taxon>Bacteria</taxon>
        <taxon>Bacillati</taxon>
        <taxon>Bacillota</taxon>
        <taxon>Clostridia</taxon>
        <taxon>Eubacteriales</taxon>
        <taxon>Clostridiaceae</taxon>
        <taxon>Clostridium</taxon>
    </lineage>
</organism>
<evidence type="ECO:0000313" key="2">
    <source>
        <dbReference type="EMBL" id="MBL4931957.1"/>
    </source>
</evidence>
<dbReference type="EMBL" id="JAESWA010000022">
    <property type="protein sequence ID" value="MBL4931957.1"/>
    <property type="molecule type" value="Genomic_DNA"/>
</dbReference>
<protein>
    <submittedName>
        <fullName evidence="2">Glucose-1-phosphate cytidylyltransferase</fullName>
    </submittedName>
</protein>
<keyword evidence="3" id="KW-1185">Reference proteome</keyword>
<dbReference type="PANTHER" id="PTHR47183:SF2">
    <property type="entry name" value="GLUCOSE-1-PHOSPHATE CYTIDYLYLTRANSFERASE-RELATED"/>
    <property type="match status" value="1"/>
</dbReference>
<dbReference type="CDD" id="cd02524">
    <property type="entry name" value="G1P_cytidylyltransferase"/>
    <property type="match status" value="1"/>
</dbReference>
<proteinExistence type="predicted"/>
<accession>A0A937FHA6</accession>
<dbReference type="Gene3D" id="3.90.550.10">
    <property type="entry name" value="Spore Coat Polysaccharide Biosynthesis Protein SpsA, Chain A"/>
    <property type="match status" value="1"/>
</dbReference>
<dbReference type="PANTHER" id="PTHR47183">
    <property type="entry name" value="GLUCOSE-1-PHOSPHATE CYTIDYLYLTRANSFERASE-RELATED"/>
    <property type="match status" value="1"/>
</dbReference>
<keyword evidence="2" id="KW-0548">Nucleotidyltransferase</keyword>
<dbReference type="InterPro" id="IPR029044">
    <property type="entry name" value="Nucleotide-diphossugar_trans"/>
</dbReference>
<dbReference type="InterPro" id="IPR013446">
    <property type="entry name" value="G1P_cyt_trans-like"/>
</dbReference>
<feature type="domain" description="Nucleotidyl transferase" evidence="1">
    <location>
        <begin position="2"/>
        <end position="239"/>
    </location>
</feature>
<keyword evidence="2" id="KW-0808">Transferase</keyword>
<dbReference type="AlphaFoldDB" id="A0A937FHA6"/>
<dbReference type="GO" id="GO:0047343">
    <property type="term" value="F:glucose-1-phosphate cytidylyltransferase activity"/>
    <property type="evidence" value="ECO:0007669"/>
    <property type="project" value="InterPro"/>
</dbReference>
<evidence type="ECO:0000313" key="3">
    <source>
        <dbReference type="Proteomes" id="UP000623681"/>
    </source>
</evidence>
<dbReference type="InterPro" id="IPR005835">
    <property type="entry name" value="NTP_transferase_dom"/>
</dbReference>
<dbReference type="Pfam" id="PF00483">
    <property type="entry name" value="NTP_transferase"/>
    <property type="match status" value="1"/>
</dbReference>
<reference evidence="2" key="1">
    <citation type="submission" date="2021-01" db="EMBL/GenBank/DDBJ databases">
        <title>Genome public.</title>
        <authorList>
            <person name="Liu C."/>
            <person name="Sun Q."/>
        </authorList>
    </citation>
    <scope>NUCLEOTIDE SEQUENCE</scope>
    <source>
        <strain evidence="2">YIM B02565</strain>
    </source>
</reference>
<dbReference type="SUPFAM" id="SSF53448">
    <property type="entry name" value="Nucleotide-diphospho-sugar transferases"/>
    <property type="match status" value="1"/>
</dbReference>
<name>A0A937FHA6_9CLOT</name>
<dbReference type="RefSeq" id="WP_202767337.1">
    <property type="nucleotide sequence ID" value="NZ_JAESWA010000022.1"/>
</dbReference>
<evidence type="ECO:0000259" key="1">
    <source>
        <dbReference type="Pfam" id="PF00483"/>
    </source>
</evidence>
<sequence>MKVVILCGGKSTRMHELTRDIPKPLVEIGGKPILWHIMKLYKHYGFDDFVLLLGYKGEKIKEYFLDYRWKNHNFILDSDPNNIQILEEAEKWKITFVDTGLETMTGGRIKLAQRYIGNETFMLTYGDGLSDINLNNLLEFHKNKGAITTVTGIYKKSQYGTLTVNEGIAKSFYEKNQTGDLINGGFFVMNPEVFNYLSDSTSCILEQEPLKKLVNDQELAVYIHQGFWTAMDTAKDISAVNELWNQGKHLWKVW</sequence>
<gene>
    <name evidence="2" type="ORF">JK634_09080</name>
</gene>